<dbReference type="PANTHER" id="PTHR43401:SF2">
    <property type="entry name" value="L-THREONINE 3-DEHYDROGENASE"/>
    <property type="match status" value="1"/>
</dbReference>
<evidence type="ECO:0000259" key="5">
    <source>
        <dbReference type="SMART" id="SM00829"/>
    </source>
</evidence>
<dbReference type="InterPro" id="IPR002328">
    <property type="entry name" value="ADH_Zn_CS"/>
</dbReference>
<name>A0A9P9FZG2_FUSSL</name>
<dbReference type="InterPro" id="IPR020843">
    <property type="entry name" value="ER"/>
</dbReference>
<dbReference type="GO" id="GO:0008270">
    <property type="term" value="F:zinc ion binding"/>
    <property type="evidence" value="ECO:0007669"/>
    <property type="project" value="InterPro"/>
</dbReference>
<dbReference type="InterPro" id="IPR036291">
    <property type="entry name" value="NAD(P)-bd_dom_sf"/>
</dbReference>
<dbReference type="InterPro" id="IPR050129">
    <property type="entry name" value="Zn_alcohol_dh"/>
</dbReference>
<comment type="similarity">
    <text evidence="4">Belongs to the zinc-containing alcohol dehydrogenase family.</text>
</comment>
<keyword evidence="3" id="KW-0560">Oxidoreductase</keyword>
<dbReference type="PANTHER" id="PTHR43401">
    <property type="entry name" value="L-THREONINE 3-DEHYDROGENASE"/>
    <property type="match status" value="1"/>
</dbReference>
<dbReference type="Proteomes" id="UP000736672">
    <property type="component" value="Unassembled WGS sequence"/>
</dbReference>
<gene>
    <name evidence="6" type="ORF">B0J15DRAFT_575629</name>
</gene>
<evidence type="ECO:0000256" key="4">
    <source>
        <dbReference type="RuleBase" id="RU361277"/>
    </source>
</evidence>
<dbReference type="InterPro" id="IPR011032">
    <property type="entry name" value="GroES-like_sf"/>
</dbReference>
<sequence length="373" mass="40270">MASKSSSNYTAAVIPSAGARVEYREFPTPAPVKGGLLLRVQYAGVCGTDRYLWQGKAAFPVPYVLGHEGIGRIEALGEGVTKDHAGQPVTVGDSVFWNPVGPCNACYHCTIEGDYTSCTNSSFLSPAGEGPWASYTTVANLKPENAFFRIDPSTPVEAVIAVGCALTTILQGVDNLGPRGIEPDSTVVIQGAGPLGLASIMVASLARAKHILVLEMHDKRLEIARRFGATEVIDMREYDSAERRAQRIESILAPAGAGVDLVIECSGSSHAFAEGLKLLRRNSRYLLVGTWAGDADVPVNPYHIVRNAQQIIGTTYAGPKQYYRAVKLVERYHREFPLADCVTHKLPLVRCEEAFELITNGDTVKVLVEPSQQ</sequence>
<dbReference type="AlphaFoldDB" id="A0A9P9FZG2"/>
<protein>
    <submittedName>
        <fullName evidence="6">Chaperonin 10-like protein</fullName>
    </submittedName>
</protein>
<evidence type="ECO:0000256" key="2">
    <source>
        <dbReference type="ARBA" id="ARBA00022833"/>
    </source>
</evidence>
<dbReference type="Pfam" id="PF00107">
    <property type="entry name" value="ADH_zinc_N"/>
    <property type="match status" value="1"/>
</dbReference>
<dbReference type="Gene3D" id="3.40.50.720">
    <property type="entry name" value="NAD(P)-binding Rossmann-like Domain"/>
    <property type="match status" value="1"/>
</dbReference>
<accession>A0A9P9FZG2</accession>
<dbReference type="InterPro" id="IPR013154">
    <property type="entry name" value="ADH-like_N"/>
</dbReference>
<dbReference type="SUPFAM" id="SSF50129">
    <property type="entry name" value="GroES-like"/>
    <property type="match status" value="1"/>
</dbReference>
<evidence type="ECO:0000313" key="7">
    <source>
        <dbReference type="Proteomes" id="UP000736672"/>
    </source>
</evidence>
<dbReference type="PROSITE" id="PS00059">
    <property type="entry name" value="ADH_ZINC"/>
    <property type="match status" value="1"/>
</dbReference>
<evidence type="ECO:0000256" key="1">
    <source>
        <dbReference type="ARBA" id="ARBA00022723"/>
    </source>
</evidence>
<dbReference type="InterPro" id="IPR013149">
    <property type="entry name" value="ADH-like_C"/>
</dbReference>
<keyword evidence="7" id="KW-1185">Reference proteome</keyword>
<dbReference type="OrthoDB" id="256333at2759"/>
<feature type="domain" description="Enoyl reductase (ER)" evidence="5">
    <location>
        <begin position="18"/>
        <end position="368"/>
    </location>
</feature>
<dbReference type="Pfam" id="PF08240">
    <property type="entry name" value="ADH_N"/>
    <property type="match status" value="1"/>
</dbReference>
<evidence type="ECO:0000313" key="6">
    <source>
        <dbReference type="EMBL" id="KAH7230329.1"/>
    </source>
</evidence>
<comment type="cofactor">
    <cofactor evidence="4">
        <name>Zn(2+)</name>
        <dbReference type="ChEBI" id="CHEBI:29105"/>
    </cofactor>
</comment>
<evidence type="ECO:0000256" key="3">
    <source>
        <dbReference type="ARBA" id="ARBA00023002"/>
    </source>
</evidence>
<keyword evidence="2 4" id="KW-0862">Zinc</keyword>
<keyword evidence="1 4" id="KW-0479">Metal-binding</keyword>
<reference evidence="6" key="1">
    <citation type="journal article" date="2021" name="Nat. Commun.">
        <title>Genetic determinants of endophytism in the Arabidopsis root mycobiome.</title>
        <authorList>
            <person name="Mesny F."/>
            <person name="Miyauchi S."/>
            <person name="Thiergart T."/>
            <person name="Pickel B."/>
            <person name="Atanasova L."/>
            <person name="Karlsson M."/>
            <person name="Huettel B."/>
            <person name="Barry K.W."/>
            <person name="Haridas S."/>
            <person name="Chen C."/>
            <person name="Bauer D."/>
            <person name="Andreopoulos W."/>
            <person name="Pangilinan J."/>
            <person name="LaButti K."/>
            <person name="Riley R."/>
            <person name="Lipzen A."/>
            <person name="Clum A."/>
            <person name="Drula E."/>
            <person name="Henrissat B."/>
            <person name="Kohler A."/>
            <person name="Grigoriev I.V."/>
            <person name="Martin F.M."/>
            <person name="Hacquard S."/>
        </authorList>
    </citation>
    <scope>NUCLEOTIDE SEQUENCE</scope>
    <source>
        <strain evidence="6">FSSC 5 MPI-SDFR-AT-0091</strain>
    </source>
</reference>
<proteinExistence type="inferred from homology"/>
<dbReference type="CDD" id="cd08231">
    <property type="entry name" value="MDR_TM0436_like"/>
    <property type="match status" value="1"/>
</dbReference>
<dbReference type="SUPFAM" id="SSF51735">
    <property type="entry name" value="NAD(P)-binding Rossmann-fold domains"/>
    <property type="match status" value="1"/>
</dbReference>
<dbReference type="GO" id="GO:0016491">
    <property type="term" value="F:oxidoreductase activity"/>
    <property type="evidence" value="ECO:0007669"/>
    <property type="project" value="UniProtKB-KW"/>
</dbReference>
<dbReference type="SMART" id="SM00829">
    <property type="entry name" value="PKS_ER"/>
    <property type="match status" value="1"/>
</dbReference>
<comment type="caution">
    <text evidence="6">The sequence shown here is derived from an EMBL/GenBank/DDBJ whole genome shotgun (WGS) entry which is preliminary data.</text>
</comment>
<organism evidence="6 7">
    <name type="scientific">Fusarium solani</name>
    <name type="common">Filamentous fungus</name>
    <dbReference type="NCBI Taxonomy" id="169388"/>
    <lineage>
        <taxon>Eukaryota</taxon>
        <taxon>Fungi</taxon>
        <taxon>Dikarya</taxon>
        <taxon>Ascomycota</taxon>
        <taxon>Pezizomycotina</taxon>
        <taxon>Sordariomycetes</taxon>
        <taxon>Hypocreomycetidae</taxon>
        <taxon>Hypocreales</taxon>
        <taxon>Nectriaceae</taxon>
        <taxon>Fusarium</taxon>
        <taxon>Fusarium solani species complex</taxon>
    </lineage>
</organism>
<dbReference type="EMBL" id="JAGTJS010000038">
    <property type="protein sequence ID" value="KAH7230329.1"/>
    <property type="molecule type" value="Genomic_DNA"/>
</dbReference>
<dbReference type="Gene3D" id="3.90.180.10">
    <property type="entry name" value="Medium-chain alcohol dehydrogenases, catalytic domain"/>
    <property type="match status" value="1"/>
</dbReference>